<sequence length="117" mass="13099">MAYIENLSVRVCDPPRKTLTGRPIGAKRQPIPTNLDRATPNDAKERTIAYGAVKNKGMSVYRAALLFVTVHLDYSQSPAHQNPYQDRGSKLSVAEEEQFVCHIKNMAEIGYGYSRSE</sequence>
<organism evidence="2 3">
    <name type="scientific">Dreissena polymorpha</name>
    <name type="common">Zebra mussel</name>
    <name type="synonym">Mytilus polymorpha</name>
    <dbReference type="NCBI Taxonomy" id="45954"/>
    <lineage>
        <taxon>Eukaryota</taxon>
        <taxon>Metazoa</taxon>
        <taxon>Spiralia</taxon>
        <taxon>Lophotrochozoa</taxon>
        <taxon>Mollusca</taxon>
        <taxon>Bivalvia</taxon>
        <taxon>Autobranchia</taxon>
        <taxon>Heteroconchia</taxon>
        <taxon>Euheterodonta</taxon>
        <taxon>Imparidentia</taxon>
        <taxon>Neoheterodontei</taxon>
        <taxon>Myida</taxon>
        <taxon>Dreissenoidea</taxon>
        <taxon>Dreissenidae</taxon>
        <taxon>Dreissena</taxon>
    </lineage>
</organism>
<reference evidence="2" key="2">
    <citation type="submission" date="2020-11" db="EMBL/GenBank/DDBJ databases">
        <authorList>
            <person name="McCartney M.A."/>
            <person name="Auch B."/>
            <person name="Kono T."/>
            <person name="Mallez S."/>
            <person name="Becker A."/>
            <person name="Gohl D.M."/>
            <person name="Silverstein K.A.T."/>
            <person name="Koren S."/>
            <person name="Bechman K.B."/>
            <person name="Herman A."/>
            <person name="Abrahante J.E."/>
            <person name="Garbe J."/>
        </authorList>
    </citation>
    <scope>NUCLEOTIDE SEQUENCE</scope>
    <source>
        <strain evidence="2">Duluth1</strain>
        <tissue evidence="2">Whole animal</tissue>
    </source>
</reference>
<evidence type="ECO:0000313" key="3">
    <source>
        <dbReference type="Proteomes" id="UP000828390"/>
    </source>
</evidence>
<feature type="region of interest" description="Disordered" evidence="1">
    <location>
        <begin position="18"/>
        <end position="40"/>
    </location>
</feature>
<name>A0A9D4BKP9_DREPO</name>
<gene>
    <name evidence="2" type="ORF">DPMN_066650</name>
</gene>
<accession>A0A9D4BKP9</accession>
<proteinExistence type="predicted"/>
<reference evidence="2" key="1">
    <citation type="journal article" date="2019" name="bioRxiv">
        <title>The Genome of the Zebra Mussel, Dreissena polymorpha: A Resource for Invasive Species Research.</title>
        <authorList>
            <person name="McCartney M.A."/>
            <person name="Auch B."/>
            <person name="Kono T."/>
            <person name="Mallez S."/>
            <person name="Zhang Y."/>
            <person name="Obille A."/>
            <person name="Becker A."/>
            <person name="Abrahante J.E."/>
            <person name="Garbe J."/>
            <person name="Badalamenti J.P."/>
            <person name="Herman A."/>
            <person name="Mangelson H."/>
            <person name="Liachko I."/>
            <person name="Sullivan S."/>
            <person name="Sone E.D."/>
            <person name="Koren S."/>
            <person name="Silverstein K.A.T."/>
            <person name="Beckman K.B."/>
            <person name="Gohl D.M."/>
        </authorList>
    </citation>
    <scope>NUCLEOTIDE SEQUENCE</scope>
    <source>
        <strain evidence="2">Duluth1</strain>
        <tissue evidence="2">Whole animal</tissue>
    </source>
</reference>
<dbReference type="EMBL" id="JAIWYP010000014">
    <property type="protein sequence ID" value="KAH3707251.1"/>
    <property type="molecule type" value="Genomic_DNA"/>
</dbReference>
<dbReference type="AlphaFoldDB" id="A0A9D4BKP9"/>
<dbReference type="Proteomes" id="UP000828390">
    <property type="component" value="Unassembled WGS sequence"/>
</dbReference>
<keyword evidence="3" id="KW-1185">Reference proteome</keyword>
<protein>
    <submittedName>
        <fullName evidence="2">Uncharacterized protein</fullName>
    </submittedName>
</protein>
<comment type="caution">
    <text evidence="2">The sequence shown here is derived from an EMBL/GenBank/DDBJ whole genome shotgun (WGS) entry which is preliminary data.</text>
</comment>
<evidence type="ECO:0000313" key="2">
    <source>
        <dbReference type="EMBL" id="KAH3707251.1"/>
    </source>
</evidence>
<evidence type="ECO:0000256" key="1">
    <source>
        <dbReference type="SAM" id="MobiDB-lite"/>
    </source>
</evidence>